<keyword evidence="5" id="KW-0393">Immunoglobulin domain</keyword>
<dbReference type="SUPFAM" id="SSF49265">
    <property type="entry name" value="Fibronectin type III"/>
    <property type="match status" value="1"/>
</dbReference>
<protein>
    <submittedName>
        <fullName evidence="9">Uncharacterized protein</fullName>
    </submittedName>
</protein>
<dbReference type="EMBL" id="JAODUO010000599">
    <property type="protein sequence ID" value="KAK2177421.1"/>
    <property type="molecule type" value="Genomic_DNA"/>
</dbReference>
<dbReference type="SMART" id="SM00409">
    <property type="entry name" value="IG"/>
    <property type="match status" value="3"/>
</dbReference>
<evidence type="ECO:0000256" key="3">
    <source>
        <dbReference type="ARBA" id="ARBA00023157"/>
    </source>
</evidence>
<comment type="subcellular location">
    <subcellularLocation>
        <location evidence="1">Membrane</location>
        <topology evidence="1">Single-pass type I membrane protein</topology>
    </subcellularLocation>
</comment>
<dbReference type="SMART" id="SM00060">
    <property type="entry name" value="FN3"/>
    <property type="match status" value="1"/>
</dbReference>
<proteinExistence type="predicted"/>
<dbReference type="InterPro" id="IPR007110">
    <property type="entry name" value="Ig-like_dom"/>
</dbReference>
<dbReference type="SMART" id="SM00408">
    <property type="entry name" value="IGc2"/>
    <property type="match status" value="3"/>
</dbReference>
<reference evidence="9" key="1">
    <citation type="journal article" date="2023" name="Mol. Biol. Evol.">
        <title>Third-Generation Sequencing Reveals the Adaptive Role of the Epigenome in Three Deep-Sea Polychaetes.</title>
        <authorList>
            <person name="Perez M."/>
            <person name="Aroh O."/>
            <person name="Sun Y."/>
            <person name="Lan Y."/>
            <person name="Juniper S.K."/>
            <person name="Young C.R."/>
            <person name="Angers B."/>
            <person name="Qian P.Y."/>
        </authorList>
    </citation>
    <scope>NUCLEOTIDE SEQUENCE</scope>
    <source>
        <strain evidence="9">R07B-5</strain>
    </source>
</reference>
<dbReference type="GO" id="GO:0098609">
    <property type="term" value="P:cell-cell adhesion"/>
    <property type="evidence" value="ECO:0007669"/>
    <property type="project" value="TreeGrafter"/>
</dbReference>
<dbReference type="GO" id="GO:0050839">
    <property type="term" value="F:cell adhesion molecule binding"/>
    <property type="evidence" value="ECO:0007669"/>
    <property type="project" value="TreeGrafter"/>
</dbReference>
<dbReference type="PANTHER" id="PTHR11640:SF164">
    <property type="entry name" value="MAM DOMAIN-CONTAINING GLYCOSYLPHOSPHATIDYLINOSITOL ANCHOR PROTEIN 1"/>
    <property type="match status" value="1"/>
</dbReference>
<keyword evidence="3" id="KW-1015">Disulfide bond</keyword>
<feature type="non-terminal residue" evidence="9">
    <location>
        <position position="1"/>
    </location>
</feature>
<evidence type="ECO:0000313" key="10">
    <source>
        <dbReference type="Proteomes" id="UP001209878"/>
    </source>
</evidence>
<organism evidence="9 10">
    <name type="scientific">Ridgeia piscesae</name>
    <name type="common">Tubeworm</name>
    <dbReference type="NCBI Taxonomy" id="27915"/>
    <lineage>
        <taxon>Eukaryota</taxon>
        <taxon>Metazoa</taxon>
        <taxon>Spiralia</taxon>
        <taxon>Lophotrochozoa</taxon>
        <taxon>Annelida</taxon>
        <taxon>Polychaeta</taxon>
        <taxon>Sedentaria</taxon>
        <taxon>Canalipalpata</taxon>
        <taxon>Sabellida</taxon>
        <taxon>Siboglinidae</taxon>
        <taxon>Ridgeia</taxon>
    </lineage>
</organism>
<gene>
    <name evidence="9" type="ORF">NP493_600g04002</name>
</gene>
<feature type="region of interest" description="Disordered" evidence="6">
    <location>
        <begin position="396"/>
        <end position="417"/>
    </location>
</feature>
<dbReference type="InterPro" id="IPR003598">
    <property type="entry name" value="Ig_sub2"/>
</dbReference>
<dbReference type="SUPFAM" id="SSF48726">
    <property type="entry name" value="Immunoglobulin"/>
    <property type="match status" value="2"/>
</dbReference>
<dbReference type="InterPro" id="IPR003599">
    <property type="entry name" value="Ig_sub"/>
</dbReference>
<evidence type="ECO:0000256" key="2">
    <source>
        <dbReference type="ARBA" id="ARBA00023136"/>
    </source>
</evidence>
<keyword evidence="4" id="KW-0325">Glycoprotein</keyword>
<dbReference type="InterPro" id="IPR003961">
    <property type="entry name" value="FN3_dom"/>
</dbReference>
<dbReference type="InterPro" id="IPR051275">
    <property type="entry name" value="Cell_adhesion_signaling"/>
</dbReference>
<feature type="compositionally biased region" description="Polar residues" evidence="6">
    <location>
        <begin position="404"/>
        <end position="417"/>
    </location>
</feature>
<evidence type="ECO:0000256" key="6">
    <source>
        <dbReference type="SAM" id="MobiDB-lite"/>
    </source>
</evidence>
<feature type="domain" description="Ig-like" evidence="7">
    <location>
        <begin position="227"/>
        <end position="306"/>
    </location>
</feature>
<keyword evidence="2" id="KW-0472">Membrane</keyword>
<dbReference type="Pfam" id="PF00041">
    <property type="entry name" value="fn3"/>
    <property type="match status" value="1"/>
</dbReference>
<dbReference type="CDD" id="cd00063">
    <property type="entry name" value="FN3"/>
    <property type="match status" value="1"/>
</dbReference>
<sequence>KPTLSVVTPHPVVEGQSVTITCRSQGARPTVTSVTWKKGQEVISVTTDSKYTGGTVQIPSLTIGSALKTDAGEYTCQLDNDVGHGTGSVTLEVWSPARVEFPHTVNIQRDPAFDDTDFNMTCTVSGSGDPKVQWRKDNVSVDKDDIAVTSIHVTDGQYMYGQTEAETSTLMWRMTKSVKYFTCDNITHFDGHYTCAVSTQTAGKTTNDESKAFVVNVQYEAHWSSGPRMTAAAPNDTSKEIVCSVCANPQPTYLWTFRNNSLRDGIQVVGNTIILDRVTRNDFGAYQCMSHNSVNGEDRTTVFEISLVENGPPREPLGFTILSNHTSVALTLQWRPGFHGGHPPLTFTLQFRANTETLKTWSDMSSHTTEGVTLYQATVTSLKPRTEYVFSLYAENSRPPAQGPSRSDSVTQTGSTTASPQVFLASVKLEEDQMIVTWSYIEHSMRRKRSTSPSVSVVIYYQPDGGEDTRYPPEGRVAAEEREVIINGRFDVKAKYKVWLKVYEGGLAVSSKQTKPLDAAIQKSTTQA</sequence>
<feature type="domain" description="Ig-like" evidence="7">
    <location>
        <begin position="96"/>
        <end position="214"/>
    </location>
</feature>
<dbReference type="PROSITE" id="PS50835">
    <property type="entry name" value="IG_LIKE"/>
    <property type="match status" value="3"/>
</dbReference>
<accession>A0AAD9KTX4</accession>
<dbReference type="InterPro" id="IPR036179">
    <property type="entry name" value="Ig-like_dom_sf"/>
</dbReference>
<dbReference type="PROSITE" id="PS50853">
    <property type="entry name" value="FN3"/>
    <property type="match status" value="1"/>
</dbReference>
<evidence type="ECO:0000259" key="8">
    <source>
        <dbReference type="PROSITE" id="PS50853"/>
    </source>
</evidence>
<evidence type="ECO:0000256" key="4">
    <source>
        <dbReference type="ARBA" id="ARBA00023180"/>
    </source>
</evidence>
<feature type="domain" description="Fibronectin type-III" evidence="8">
    <location>
        <begin position="312"/>
        <end position="416"/>
    </location>
</feature>
<dbReference type="InterPro" id="IPR036116">
    <property type="entry name" value="FN3_sf"/>
</dbReference>
<evidence type="ECO:0000259" key="7">
    <source>
        <dbReference type="PROSITE" id="PS50835"/>
    </source>
</evidence>
<name>A0AAD9KTX4_RIDPI</name>
<keyword evidence="10" id="KW-1185">Reference proteome</keyword>
<dbReference type="GO" id="GO:0005886">
    <property type="term" value="C:plasma membrane"/>
    <property type="evidence" value="ECO:0007669"/>
    <property type="project" value="TreeGrafter"/>
</dbReference>
<dbReference type="CDD" id="cd00096">
    <property type="entry name" value="Ig"/>
    <property type="match status" value="1"/>
</dbReference>
<evidence type="ECO:0000256" key="5">
    <source>
        <dbReference type="ARBA" id="ARBA00023319"/>
    </source>
</evidence>
<dbReference type="Gene3D" id="2.60.40.10">
    <property type="entry name" value="Immunoglobulins"/>
    <property type="match status" value="4"/>
</dbReference>
<comment type="caution">
    <text evidence="9">The sequence shown here is derived from an EMBL/GenBank/DDBJ whole genome shotgun (WGS) entry which is preliminary data.</text>
</comment>
<feature type="domain" description="Ig-like" evidence="7">
    <location>
        <begin position="2"/>
        <end position="92"/>
    </location>
</feature>
<dbReference type="GO" id="GO:0005911">
    <property type="term" value="C:cell-cell junction"/>
    <property type="evidence" value="ECO:0007669"/>
    <property type="project" value="TreeGrafter"/>
</dbReference>
<dbReference type="Proteomes" id="UP001209878">
    <property type="component" value="Unassembled WGS sequence"/>
</dbReference>
<dbReference type="Pfam" id="PF13927">
    <property type="entry name" value="Ig_3"/>
    <property type="match status" value="2"/>
</dbReference>
<dbReference type="PANTHER" id="PTHR11640">
    <property type="entry name" value="NEPHRIN"/>
    <property type="match status" value="1"/>
</dbReference>
<dbReference type="InterPro" id="IPR013783">
    <property type="entry name" value="Ig-like_fold"/>
</dbReference>
<evidence type="ECO:0000256" key="1">
    <source>
        <dbReference type="ARBA" id="ARBA00004479"/>
    </source>
</evidence>
<evidence type="ECO:0000313" key="9">
    <source>
        <dbReference type="EMBL" id="KAK2177421.1"/>
    </source>
</evidence>
<dbReference type="AlphaFoldDB" id="A0AAD9KTX4"/>